<feature type="compositionally biased region" description="Polar residues" evidence="1">
    <location>
        <begin position="243"/>
        <end position="259"/>
    </location>
</feature>
<organism evidence="2 3">
    <name type="scientific">Bacillus changyiensis</name>
    <dbReference type="NCBI Taxonomy" id="3004103"/>
    <lineage>
        <taxon>Bacteria</taxon>
        <taxon>Bacillati</taxon>
        <taxon>Bacillota</taxon>
        <taxon>Bacilli</taxon>
        <taxon>Bacillales</taxon>
        <taxon>Bacillaceae</taxon>
        <taxon>Bacillus</taxon>
    </lineage>
</organism>
<name>A0ABT4X887_9BACI</name>
<feature type="region of interest" description="Disordered" evidence="1">
    <location>
        <begin position="236"/>
        <end position="279"/>
    </location>
</feature>
<keyword evidence="3" id="KW-1185">Reference proteome</keyword>
<comment type="caution">
    <text evidence="2">The sequence shown here is derived from an EMBL/GenBank/DDBJ whole genome shotgun (WGS) entry which is preliminary data.</text>
</comment>
<evidence type="ECO:0000256" key="1">
    <source>
        <dbReference type="SAM" id="MobiDB-lite"/>
    </source>
</evidence>
<dbReference type="EMBL" id="JAQKAB010000018">
    <property type="protein sequence ID" value="MDA7028486.1"/>
    <property type="molecule type" value="Genomic_DNA"/>
</dbReference>
<proteinExistence type="predicted"/>
<dbReference type="RefSeq" id="WP_270802549.1">
    <property type="nucleotide sequence ID" value="NZ_JAQFWW010000004.1"/>
</dbReference>
<sequence length="279" mass="32675">MSGWIKLHRKIKENPIFANSDMFKLWALCLIKATHKEHDQLVGNQMVKLLPGEFLTGRHELASEFNEGVKPSEKVSSSTVWRYIRNFEKWQMLNIKSGNKFSVISITNWSEYQQSEQQVNSNCTANEQQVNTNKNVKNDKNVKNNNKRLVFDEKQMQLAELLWKHVQVNAPDMKKPNLDKWANTIRLMMERDGRTGKDIQEMILWSTKHEFWYKNILSADKLRKQYARLAVQKTEEERKEWRNGNQQSYGQSFRENTGKASGKVSPIFGGRVGRLRKKG</sequence>
<protein>
    <submittedName>
        <fullName evidence="2">Replication protein</fullName>
    </submittedName>
</protein>
<evidence type="ECO:0000313" key="3">
    <source>
        <dbReference type="Proteomes" id="UP001211894"/>
    </source>
</evidence>
<evidence type="ECO:0000313" key="2">
    <source>
        <dbReference type="EMBL" id="MDA7028486.1"/>
    </source>
</evidence>
<gene>
    <name evidence="2" type="ORF">PJ311_18265</name>
</gene>
<accession>A0ABT4X887</accession>
<reference evidence="2 3" key="1">
    <citation type="submission" date="2023-01" db="EMBL/GenBank/DDBJ databases">
        <title>Bacillus changyiensis sp. nov., isolated from a coastal deposit.</title>
        <authorList>
            <person name="Xiao G."/>
            <person name="Lai Q."/>
            <person name="Hu Z."/>
            <person name="Shao Z."/>
        </authorList>
    </citation>
    <scope>NUCLEOTIDE SEQUENCE [LARGE SCALE GENOMIC DNA]</scope>
    <source>
        <strain evidence="2 3">CLL-7-23</strain>
    </source>
</reference>
<dbReference type="Proteomes" id="UP001211894">
    <property type="component" value="Unassembled WGS sequence"/>
</dbReference>